<dbReference type="AlphaFoldDB" id="A0A0G4Q607"/>
<proteinExistence type="predicted"/>
<accession>A0A0G4Q607</accession>
<organism evidence="1 2">
    <name type="scientific">Proteus penneri</name>
    <dbReference type="NCBI Taxonomy" id="102862"/>
    <lineage>
        <taxon>Bacteria</taxon>
        <taxon>Pseudomonadati</taxon>
        <taxon>Pseudomonadota</taxon>
        <taxon>Gammaproteobacteria</taxon>
        <taxon>Enterobacterales</taxon>
        <taxon>Morganellaceae</taxon>
        <taxon>Proteus</taxon>
    </lineage>
</organism>
<reference evidence="2" key="1">
    <citation type="submission" date="2015-06" db="EMBL/GenBank/DDBJ databases">
        <authorList>
            <person name="Urmite Genomes"/>
        </authorList>
    </citation>
    <scope>NUCLEOTIDE SEQUENCE [LARGE SCALE GENOMIC DNA]</scope>
    <source>
        <strain evidence="2">CSUR P1867</strain>
    </source>
</reference>
<dbReference type="PROSITE" id="PS51257">
    <property type="entry name" value="PROKAR_LIPOPROTEIN"/>
    <property type="match status" value="1"/>
</dbReference>
<protein>
    <recommendedName>
        <fullName evidence="3">Lipoprotein</fullName>
    </recommendedName>
</protein>
<dbReference type="EMBL" id="CVRY01000002">
    <property type="protein sequence ID" value="CRL61225.1"/>
    <property type="molecule type" value="Genomic_DNA"/>
</dbReference>
<sequence>MKKLIIFSFFLLTGCAKVSDYQAKCEMQSDKLSVVADCLNKSVLSDSRMSDSPLTKMYVLAAKYLGEKVDAGEISDSQARLELQNFYMKLQAQENYNAMVQSQAIQQGLLNYQTMQTMQAIENKANRPEPYYPPVQQHGNVSTNCYKLGNNVQCNSSY</sequence>
<gene>
    <name evidence="1" type="ORF">BN1804_01371</name>
</gene>
<evidence type="ECO:0000313" key="2">
    <source>
        <dbReference type="Proteomes" id="UP000183920"/>
    </source>
</evidence>
<name>A0A0G4Q607_9GAMM</name>
<evidence type="ECO:0000313" key="1">
    <source>
        <dbReference type="EMBL" id="CRL61225.1"/>
    </source>
</evidence>
<evidence type="ECO:0008006" key="3">
    <source>
        <dbReference type="Google" id="ProtNLM"/>
    </source>
</evidence>
<dbReference type="Proteomes" id="UP000183920">
    <property type="component" value="Unassembled WGS sequence"/>
</dbReference>